<dbReference type="GO" id="GO:0003677">
    <property type="term" value="F:DNA binding"/>
    <property type="evidence" value="ECO:0007669"/>
    <property type="project" value="UniProtKB-KW"/>
</dbReference>
<dbReference type="PRINTS" id="PR00598">
    <property type="entry name" value="HTHMARR"/>
</dbReference>
<evidence type="ECO:0000256" key="1">
    <source>
        <dbReference type="ARBA" id="ARBA00023015"/>
    </source>
</evidence>
<keyword evidence="2" id="KW-0238">DNA-binding</keyword>
<dbReference type="Gene3D" id="1.10.10.10">
    <property type="entry name" value="Winged helix-like DNA-binding domain superfamily/Winged helix DNA-binding domain"/>
    <property type="match status" value="1"/>
</dbReference>
<dbReference type="PROSITE" id="PS50995">
    <property type="entry name" value="HTH_MARR_2"/>
    <property type="match status" value="1"/>
</dbReference>
<dbReference type="InterPro" id="IPR036390">
    <property type="entry name" value="WH_DNA-bd_sf"/>
</dbReference>
<sequence>MPPPKPAASTLALERFLPYRLSILSQLVSASVHDQYFEPSQLTIPQWRVMAVLGRFAPLSANQVGNRTLMDKVTVSRAVAALLERGLVERATDDSDRRRSALRLSAAGQRLHDHIAPLALDYEARLLACLAPDERQTLDRLLDRLMDHAHTLRGTGEASPNAVGGGGRRPEGEPTWSLSGKHHVGSPPPLRGTSPAKLGRK</sequence>
<dbReference type="EMBL" id="VDUZ01000019">
    <property type="protein sequence ID" value="TXL74297.1"/>
    <property type="molecule type" value="Genomic_DNA"/>
</dbReference>
<dbReference type="OrthoDB" id="8906692at2"/>
<dbReference type="Proteomes" id="UP000321638">
    <property type="component" value="Unassembled WGS sequence"/>
</dbReference>
<feature type="region of interest" description="Disordered" evidence="4">
    <location>
        <begin position="152"/>
        <end position="201"/>
    </location>
</feature>
<gene>
    <name evidence="6" type="ORF">FHP25_17575</name>
</gene>
<keyword evidence="3" id="KW-0804">Transcription</keyword>
<evidence type="ECO:0000256" key="2">
    <source>
        <dbReference type="ARBA" id="ARBA00023125"/>
    </source>
</evidence>
<dbReference type="InterPro" id="IPR036388">
    <property type="entry name" value="WH-like_DNA-bd_sf"/>
</dbReference>
<evidence type="ECO:0000313" key="6">
    <source>
        <dbReference type="EMBL" id="TXL74297.1"/>
    </source>
</evidence>
<name>A0A5C8PK94_9HYPH</name>
<protein>
    <submittedName>
        <fullName evidence="6">Winged helix-turn-helix transcriptional regulator</fullName>
    </submittedName>
</protein>
<evidence type="ECO:0000259" key="5">
    <source>
        <dbReference type="PROSITE" id="PS50995"/>
    </source>
</evidence>
<reference evidence="6 7" key="1">
    <citation type="submission" date="2019-06" db="EMBL/GenBank/DDBJ databases">
        <title>New taxonomy in bacterial strain CC-CFT640, isolated from vineyard.</title>
        <authorList>
            <person name="Lin S.-Y."/>
            <person name="Tsai C.-F."/>
            <person name="Young C.-C."/>
        </authorList>
    </citation>
    <scope>NUCLEOTIDE SEQUENCE [LARGE SCALE GENOMIC DNA]</scope>
    <source>
        <strain evidence="6 7">CC-CFT640</strain>
    </source>
</reference>
<dbReference type="SUPFAM" id="SSF46785">
    <property type="entry name" value="Winged helix' DNA-binding domain"/>
    <property type="match status" value="1"/>
</dbReference>
<evidence type="ECO:0000256" key="4">
    <source>
        <dbReference type="SAM" id="MobiDB-lite"/>
    </source>
</evidence>
<dbReference type="RefSeq" id="WP_147848260.1">
    <property type="nucleotide sequence ID" value="NZ_VDUZ01000019.1"/>
</dbReference>
<dbReference type="SMART" id="SM00347">
    <property type="entry name" value="HTH_MARR"/>
    <property type="match status" value="1"/>
</dbReference>
<dbReference type="InterPro" id="IPR000835">
    <property type="entry name" value="HTH_MarR-typ"/>
</dbReference>
<dbReference type="InterPro" id="IPR023187">
    <property type="entry name" value="Tscrpt_reg_MarR-type_CS"/>
</dbReference>
<proteinExistence type="predicted"/>
<evidence type="ECO:0000256" key="3">
    <source>
        <dbReference type="ARBA" id="ARBA00023163"/>
    </source>
</evidence>
<dbReference type="AlphaFoldDB" id="A0A5C8PK94"/>
<dbReference type="InterPro" id="IPR052067">
    <property type="entry name" value="Metal_resp_HTH_trans_reg"/>
</dbReference>
<dbReference type="PROSITE" id="PS01117">
    <property type="entry name" value="HTH_MARR_1"/>
    <property type="match status" value="1"/>
</dbReference>
<dbReference type="Pfam" id="PF12802">
    <property type="entry name" value="MarR_2"/>
    <property type="match status" value="1"/>
</dbReference>
<evidence type="ECO:0000313" key="7">
    <source>
        <dbReference type="Proteomes" id="UP000321638"/>
    </source>
</evidence>
<dbReference type="PANTHER" id="PTHR35790:SF4">
    <property type="entry name" value="HTH-TYPE TRANSCRIPTIONAL REGULATOR PCHR"/>
    <property type="match status" value="1"/>
</dbReference>
<dbReference type="PANTHER" id="PTHR35790">
    <property type="entry name" value="HTH-TYPE TRANSCRIPTIONAL REGULATOR PCHR"/>
    <property type="match status" value="1"/>
</dbReference>
<keyword evidence="7" id="KW-1185">Reference proteome</keyword>
<feature type="domain" description="HTH marR-type" evidence="5">
    <location>
        <begin position="14"/>
        <end position="147"/>
    </location>
</feature>
<organism evidence="6 7">
    <name type="scientific">Vineibacter terrae</name>
    <dbReference type="NCBI Taxonomy" id="2586908"/>
    <lineage>
        <taxon>Bacteria</taxon>
        <taxon>Pseudomonadati</taxon>
        <taxon>Pseudomonadota</taxon>
        <taxon>Alphaproteobacteria</taxon>
        <taxon>Hyphomicrobiales</taxon>
        <taxon>Vineibacter</taxon>
    </lineage>
</organism>
<accession>A0A5C8PK94</accession>
<keyword evidence="1" id="KW-0805">Transcription regulation</keyword>
<dbReference type="GO" id="GO:0003700">
    <property type="term" value="F:DNA-binding transcription factor activity"/>
    <property type="evidence" value="ECO:0007669"/>
    <property type="project" value="InterPro"/>
</dbReference>
<comment type="caution">
    <text evidence="6">The sequence shown here is derived from an EMBL/GenBank/DDBJ whole genome shotgun (WGS) entry which is preliminary data.</text>
</comment>